<feature type="domain" description="Aminoacyl-tRNA synthetase class II (D/K/N)" evidence="4">
    <location>
        <begin position="7"/>
        <end position="300"/>
    </location>
</feature>
<evidence type="ECO:0000313" key="5">
    <source>
        <dbReference type="EMBL" id="BDD85798.1"/>
    </source>
</evidence>
<keyword evidence="3" id="KW-0067">ATP-binding</keyword>
<dbReference type="RefSeq" id="WP_284152929.1">
    <property type="nucleotide sequence ID" value="NZ_AP025516.1"/>
</dbReference>
<dbReference type="SUPFAM" id="SSF55681">
    <property type="entry name" value="Class II aaRS and biotin synthetases"/>
    <property type="match status" value="1"/>
</dbReference>
<gene>
    <name evidence="5" type="primary">genX</name>
    <name evidence="5" type="ORF">DPPLL_01630</name>
</gene>
<keyword evidence="2" id="KW-0547">Nucleotide-binding</keyword>
<dbReference type="NCBIfam" id="TIGR00462">
    <property type="entry name" value="genX"/>
    <property type="match status" value="1"/>
</dbReference>
<name>A0ABN6M2G6_9BACT</name>
<protein>
    <submittedName>
        <fullName evidence="5">EF-P lysine aminoacylase GenX</fullName>
    </submittedName>
</protein>
<dbReference type="InterPro" id="IPR004364">
    <property type="entry name" value="Aa-tRNA-synt_II"/>
</dbReference>
<dbReference type="Proteomes" id="UP000830055">
    <property type="component" value="Chromosome"/>
</dbReference>
<dbReference type="Gene3D" id="3.30.930.10">
    <property type="entry name" value="Bira Bifunctional Protein, Domain 2"/>
    <property type="match status" value="1"/>
</dbReference>
<dbReference type="Pfam" id="PF00152">
    <property type="entry name" value="tRNA-synt_2"/>
    <property type="match status" value="1"/>
</dbReference>
<keyword evidence="6" id="KW-1185">Reference proteome</keyword>
<reference evidence="5 6" key="1">
    <citation type="submission" date="2022-01" db="EMBL/GenBank/DDBJ databases">
        <title>Desulfofustis limnae sp. nov., a novel mesophilic sulfate-reducing bacterium isolated from marsh soil.</title>
        <authorList>
            <person name="Watanabe M."/>
            <person name="Takahashi A."/>
            <person name="Kojima H."/>
            <person name="Fukui M."/>
        </authorList>
    </citation>
    <scope>NUCLEOTIDE SEQUENCE [LARGE SCALE GENOMIC DNA]</scope>
    <source>
        <strain evidence="5 6">PPLL</strain>
    </source>
</reference>
<sequence length="305" mass="34719">MLDCAGLQLRDGLLRSVRTFFHRQGFLEVDTPILYPVLLPERHIVPLSCAGRYLQPSPEQCMKRLLARGCDKIYQICHCFRGEERGRLHLPEFTMLEWYRRLCDYRDLMNDCELLVRGVVDDLRTEGLVSAPIESVFARLAAKTPWQRLTVQEAFRRYCPLTVEQALSEDRFDELMVTMIEPRLGRSSPTFLVDYPVARASLARLRSDDPGVAERFELYIDGVELANGFSELSDPEEQRRRFVDELAEGSGSGEPPEERLPQRFLEELPAMGPAAGIAFGLDRFFMVLLAADGIDAAVSFVPEDL</sequence>
<accession>A0ABN6M2G6</accession>
<dbReference type="EMBL" id="AP025516">
    <property type="protein sequence ID" value="BDD85798.1"/>
    <property type="molecule type" value="Genomic_DNA"/>
</dbReference>
<evidence type="ECO:0000259" key="4">
    <source>
        <dbReference type="Pfam" id="PF00152"/>
    </source>
</evidence>
<evidence type="ECO:0000256" key="3">
    <source>
        <dbReference type="ARBA" id="ARBA00022840"/>
    </source>
</evidence>
<organism evidence="5 6">
    <name type="scientific">Desulfofustis limnaeus</name>
    <dbReference type="NCBI Taxonomy" id="2740163"/>
    <lineage>
        <taxon>Bacteria</taxon>
        <taxon>Pseudomonadati</taxon>
        <taxon>Thermodesulfobacteriota</taxon>
        <taxon>Desulfobulbia</taxon>
        <taxon>Desulfobulbales</taxon>
        <taxon>Desulfocapsaceae</taxon>
        <taxon>Desulfofustis</taxon>
    </lineage>
</organism>
<dbReference type="PANTHER" id="PTHR42918">
    <property type="entry name" value="LYSYL-TRNA SYNTHETASE"/>
    <property type="match status" value="1"/>
</dbReference>
<evidence type="ECO:0000313" key="6">
    <source>
        <dbReference type="Proteomes" id="UP000830055"/>
    </source>
</evidence>
<keyword evidence="1" id="KW-0436">Ligase</keyword>
<proteinExistence type="predicted"/>
<evidence type="ECO:0000256" key="2">
    <source>
        <dbReference type="ARBA" id="ARBA00022741"/>
    </source>
</evidence>
<dbReference type="InterPro" id="IPR045864">
    <property type="entry name" value="aa-tRNA-synth_II/BPL/LPL"/>
</dbReference>
<dbReference type="PANTHER" id="PTHR42918:SF6">
    <property type="entry name" value="ELONGATION FACTOR P--(R)-BETA-LYSINE LIGASE"/>
    <property type="match status" value="1"/>
</dbReference>
<evidence type="ECO:0000256" key="1">
    <source>
        <dbReference type="ARBA" id="ARBA00022598"/>
    </source>
</evidence>
<dbReference type="InterPro" id="IPR004525">
    <property type="entry name" value="EpmA"/>
</dbReference>